<dbReference type="EMBL" id="JACHHT010000001">
    <property type="protein sequence ID" value="MBB6520881.1"/>
    <property type="molecule type" value="Genomic_DNA"/>
</dbReference>
<keyword evidence="3 6" id="KW-0238">DNA-binding</keyword>
<dbReference type="InterPro" id="IPR000847">
    <property type="entry name" value="LysR_HTH_N"/>
</dbReference>
<comment type="similarity">
    <text evidence="1">Belongs to the LysR transcriptional regulatory family.</text>
</comment>
<dbReference type="PRINTS" id="PR00039">
    <property type="entry name" value="HTHLYSR"/>
</dbReference>
<accession>A0A7X0JT67</accession>
<dbReference type="RefSeq" id="WP_166850028.1">
    <property type="nucleotide sequence ID" value="NZ_JAAONY010000001.1"/>
</dbReference>
<sequence>MQIKNLISFVKVAQLGSFHAAAKHLHSSQPAISARINSLENELGVQLFERDASGTRLTTRGQQLLPLAQRMCSLQEDIKKQLHDVLPERGVARIGVSDTLAHLWLTELLTRWQETLPLMEFEISVDVSTNLHQQLMRHQLDLAFIVGPKQSDELCSEPLVEYPLCWVANPELAKTLIDNKQSSLNLQSLVEYPLLSFPRNSLPGIQLQHALDNAHIEQARVHSFSSISNLLPLAEQGLGIALVPEAAASEALGAGRLHSLNVSPSPAPLPFIGCWRQDDERHLAPLLNQIATEIIEPGAPKTE</sequence>
<evidence type="ECO:0000313" key="7">
    <source>
        <dbReference type="Proteomes" id="UP000528457"/>
    </source>
</evidence>
<keyword evidence="2" id="KW-0805">Transcription regulation</keyword>
<evidence type="ECO:0000256" key="4">
    <source>
        <dbReference type="ARBA" id="ARBA00023163"/>
    </source>
</evidence>
<comment type="caution">
    <text evidence="6">The sequence shown here is derived from an EMBL/GenBank/DDBJ whole genome shotgun (WGS) entry which is preliminary data.</text>
</comment>
<evidence type="ECO:0000256" key="2">
    <source>
        <dbReference type="ARBA" id="ARBA00023015"/>
    </source>
</evidence>
<keyword evidence="4" id="KW-0804">Transcription</keyword>
<feature type="domain" description="HTH lysR-type" evidence="5">
    <location>
        <begin position="1"/>
        <end position="58"/>
    </location>
</feature>
<dbReference type="SUPFAM" id="SSF46785">
    <property type="entry name" value="Winged helix' DNA-binding domain"/>
    <property type="match status" value="1"/>
</dbReference>
<dbReference type="Gene3D" id="3.40.190.290">
    <property type="match status" value="1"/>
</dbReference>
<dbReference type="FunFam" id="1.10.10.10:FF:000001">
    <property type="entry name" value="LysR family transcriptional regulator"/>
    <property type="match status" value="1"/>
</dbReference>
<dbReference type="InterPro" id="IPR005119">
    <property type="entry name" value="LysR_subst-bd"/>
</dbReference>
<proteinExistence type="inferred from homology"/>
<dbReference type="SUPFAM" id="SSF53850">
    <property type="entry name" value="Periplasmic binding protein-like II"/>
    <property type="match status" value="1"/>
</dbReference>
<evidence type="ECO:0000259" key="5">
    <source>
        <dbReference type="PROSITE" id="PS50931"/>
    </source>
</evidence>
<gene>
    <name evidence="6" type="ORF">HNR48_001159</name>
</gene>
<dbReference type="GO" id="GO:0003700">
    <property type="term" value="F:DNA-binding transcription factor activity"/>
    <property type="evidence" value="ECO:0007669"/>
    <property type="project" value="InterPro"/>
</dbReference>
<dbReference type="InterPro" id="IPR036390">
    <property type="entry name" value="WH_DNA-bd_sf"/>
</dbReference>
<dbReference type="CDD" id="cd05466">
    <property type="entry name" value="PBP2_LTTR_substrate"/>
    <property type="match status" value="1"/>
</dbReference>
<dbReference type="PANTHER" id="PTHR30126:SF77">
    <property type="entry name" value="TRANSCRIPTIONAL REGULATORY PROTEIN"/>
    <property type="match status" value="1"/>
</dbReference>
<dbReference type="AlphaFoldDB" id="A0A7X0JT67"/>
<evidence type="ECO:0000256" key="3">
    <source>
        <dbReference type="ARBA" id="ARBA00023125"/>
    </source>
</evidence>
<organism evidence="6 7">
    <name type="scientific">Pseudoteredinibacter isoporae</name>
    <dbReference type="NCBI Taxonomy" id="570281"/>
    <lineage>
        <taxon>Bacteria</taxon>
        <taxon>Pseudomonadati</taxon>
        <taxon>Pseudomonadota</taxon>
        <taxon>Gammaproteobacteria</taxon>
        <taxon>Cellvibrionales</taxon>
        <taxon>Cellvibrionaceae</taxon>
        <taxon>Pseudoteredinibacter</taxon>
    </lineage>
</organism>
<dbReference type="Pfam" id="PF03466">
    <property type="entry name" value="LysR_substrate"/>
    <property type="match status" value="1"/>
</dbReference>
<reference evidence="6 7" key="1">
    <citation type="submission" date="2020-08" db="EMBL/GenBank/DDBJ databases">
        <title>Genomic Encyclopedia of Type Strains, Phase IV (KMG-IV): sequencing the most valuable type-strain genomes for metagenomic binning, comparative biology and taxonomic classification.</title>
        <authorList>
            <person name="Goeker M."/>
        </authorList>
    </citation>
    <scope>NUCLEOTIDE SEQUENCE [LARGE SCALE GENOMIC DNA]</scope>
    <source>
        <strain evidence="6 7">DSM 22368</strain>
    </source>
</reference>
<dbReference type="PROSITE" id="PS50931">
    <property type="entry name" value="HTH_LYSR"/>
    <property type="match status" value="1"/>
</dbReference>
<protein>
    <submittedName>
        <fullName evidence="6">DNA-binding transcriptional LysR family regulator</fullName>
    </submittedName>
</protein>
<dbReference type="Pfam" id="PF00126">
    <property type="entry name" value="HTH_1"/>
    <property type="match status" value="1"/>
</dbReference>
<name>A0A7X0JT67_9GAMM</name>
<dbReference type="Gene3D" id="1.10.10.10">
    <property type="entry name" value="Winged helix-like DNA-binding domain superfamily/Winged helix DNA-binding domain"/>
    <property type="match status" value="1"/>
</dbReference>
<evidence type="ECO:0000256" key="1">
    <source>
        <dbReference type="ARBA" id="ARBA00009437"/>
    </source>
</evidence>
<dbReference type="InParanoid" id="A0A7X0JT67"/>
<dbReference type="PANTHER" id="PTHR30126">
    <property type="entry name" value="HTH-TYPE TRANSCRIPTIONAL REGULATOR"/>
    <property type="match status" value="1"/>
</dbReference>
<evidence type="ECO:0000313" key="6">
    <source>
        <dbReference type="EMBL" id="MBB6520881.1"/>
    </source>
</evidence>
<dbReference type="GO" id="GO:0000976">
    <property type="term" value="F:transcription cis-regulatory region binding"/>
    <property type="evidence" value="ECO:0007669"/>
    <property type="project" value="TreeGrafter"/>
</dbReference>
<keyword evidence="7" id="KW-1185">Reference proteome</keyword>
<dbReference type="Proteomes" id="UP000528457">
    <property type="component" value="Unassembled WGS sequence"/>
</dbReference>
<dbReference type="InterPro" id="IPR036388">
    <property type="entry name" value="WH-like_DNA-bd_sf"/>
</dbReference>